<protein>
    <recommendedName>
        <fullName evidence="2">DUF6532 domain-containing protein</fullName>
    </recommendedName>
</protein>
<gene>
    <name evidence="3" type="ORF">EWM64_g7940</name>
</gene>
<reference evidence="3 4" key="1">
    <citation type="submission" date="2019-02" db="EMBL/GenBank/DDBJ databases">
        <title>Genome sequencing of the rare red list fungi Hericium alpestre (H. flagellum).</title>
        <authorList>
            <person name="Buettner E."/>
            <person name="Kellner H."/>
        </authorList>
    </citation>
    <scope>NUCLEOTIDE SEQUENCE [LARGE SCALE GENOMIC DNA]</scope>
    <source>
        <strain evidence="3 4">DSM 108284</strain>
    </source>
</reference>
<dbReference type="AlphaFoldDB" id="A0A4Y9ZRG1"/>
<accession>A0A4Y9ZRG1</accession>
<feature type="compositionally biased region" description="Basic and acidic residues" evidence="1">
    <location>
        <begin position="60"/>
        <end position="79"/>
    </location>
</feature>
<evidence type="ECO:0000259" key="2">
    <source>
        <dbReference type="Pfam" id="PF20149"/>
    </source>
</evidence>
<name>A0A4Y9ZRG1_9AGAM</name>
<dbReference type="STRING" id="135208.A0A4Y9ZRG1"/>
<comment type="caution">
    <text evidence="3">The sequence shown here is derived from an EMBL/GenBank/DDBJ whole genome shotgun (WGS) entry which is preliminary data.</text>
</comment>
<feature type="compositionally biased region" description="Polar residues" evidence="1">
    <location>
        <begin position="195"/>
        <end position="208"/>
    </location>
</feature>
<feature type="compositionally biased region" description="Low complexity" evidence="1">
    <location>
        <begin position="156"/>
        <end position="167"/>
    </location>
</feature>
<dbReference type="EMBL" id="SFCI01001331">
    <property type="protein sequence ID" value="TFY76069.1"/>
    <property type="molecule type" value="Genomic_DNA"/>
</dbReference>
<sequence length="471" mass="52673">ESRKALKIQQNRGTYLHGCGTQFTFANITYALCEDARAEAQKEKCLAAQDEARYQKHLAAEEEARCRAEEDEIKDNPDADREEEVELEASPKKRKPSSKNAKGKYWNQSDEDGLVLSEEELPPPKRQRGSLQIVVGMPTRVVSKLPPRRGHARTISTASSVTVVSSPSHPPPTSDASSTPPAKCSSKHSAAPFTPYSQDNSAYKTQGRQSPSTQSLLSTTYHHFRMKIALEEPFPDGTLRVAMAKASFIEACQEDGVPRRLARFRADKLYVDRMSDSIGDRVAQLRGEVKTKAQALVSGQYALASLSDENLKKEVQRLTTRGMFHFEDTKQHKGMFKNIIIPMVFAEQWLKRKSAEGAGKYSKHFNPCSLPLIALIVTAVECALCDYETGAYSATSNLFTQEEYRPAYQRHLASLEKYRKKAPAQLAKLQKEIWTDGWRIAGRNPPKLGDRDSDLDDDDFEEVLQQEAGSA</sequence>
<evidence type="ECO:0000256" key="1">
    <source>
        <dbReference type="SAM" id="MobiDB-lite"/>
    </source>
</evidence>
<keyword evidence="4" id="KW-1185">Reference proteome</keyword>
<dbReference type="InterPro" id="IPR045341">
    <property type="entry name" value="DUF6532"/>
</dbReference>
<evidence type="ECO:0000313" key="4">
    <source>
        <dbReference type="Proteomes" id="UP000298061"/>
    </source>
</evidence>
<proteinExistence type="predicted"/>
<feature type="region of interest" description="Disordered" evidence="1">
    <location>
        <begin position="142"/>
        <end position="214"/>
    </location>
</feature>
<dbReference type="Pfam" id="PF20149">
    <property type="entry name" value="DUF6532"/>
    <property type="match status" value="1"/>
</dbReference>
<feature type="domain" description="DUF6532" evidence="2">
    <location>
        <begin position="221"/>
        <end position="418"/>
    </location>
</feature>
<organism evidence="3 4">
    <name type="scientific">Hericium alpestre</name>
    <dbReference type="NCBI Taxonomy" id="135208"/>
    <lineage>
        <taxon>Eukaryota</taxon>
        <taxon>Fungi</taxon>
        <taxon>Dikarya</taxon>
        <taxon>Basidiomycota</taxon>
        <taxon>Agaricomycotina</taxon>
        <taxon>Agaricomycetes</taxon>
        <taxon>Russulales</taxon>
        <taxon>Hericiaceae</taxon>
        <taxon>Hericium</taxon>
    </lineage>
</organism>
<dbReference type="Proteomes" id="UP000298061">
    <property type="component" value="Unassembled WGS sequence"/>
</dbReference>
<feature type="region of interest" description="Disordered" evidence="1">
    <location>
        <begin position="60"/>
        <end position="113"/>
    </location>
</feature>
<evidence type="ECO:0000313" key="3">
    <source>
        <dbReference type="EMBL" id="TFY76069.1"/>
    </source>
</evidence>
<dbReference type="OrthoDB" id="3257342at2759"/>
<feature type="non-terminal residue" evidence="3">
    <location>
        <position position="1"/>
    </location>
</feature>